<reference evidence="2 3" key="1">
    <citation type="submission" date="2022-06" db="EMBL/GenBank/DDBJ databases">
        <title>Halomicroarcula sp. a new haloarchaeum isolate from saline soil.</title>
        <authorList>
            <person name="Strakova D."/>
            <person name="Galisteo C."/>
            <person name="Sanchez-Porro C."/>
            <person name="Ventosa A."/>
        </authorList>
    </citation>
    <scope>NUCLEOTIDE SEQUENCE [LARGE SCALE GENOMIC DNA]</scope>
    <source>
        <strain evidence="2 3">S3CR25-11</strain>
    </source>
</reference>
<organism evidence="2 3">
    <name type="scientific">Haloarcula onubensis</name>
    <dbReference type="NCBI Taxonomy" id="2950539"/>
    <lineage>
        <taxon>Archaea</taxon>
        <taxon>Methanobacteriati</taxon>
        <taxon>Methanobacteriota</taxon>
        <taxon>Stenosarchaea group</taxon>
        <taxon>Halobacteria</taxon>
        <taxon>Halobacteriales</taxon>
        <taxon>Haloarculaceae</taxon>
        <taxon>Haloarcula</taxon>
    </lineage>
</organism>
<gene>
    <name evidence="2" type="ORF">NDI86_14760</name>
</gene>
<dbReference type="RefSeq" id="WP_310901221.1">
    <property type="nucleotide sequence ID" value="NZ_JAMQOS010000005.1"/>
</dbReference>
<dbReference type="EMBL" id="JAMQOS010000005">
    <property type="protein sequence ID" value="MDS0283388.1"/>
    <property type="molecule type" value="Genomic_DNA"/>
</dbReference>
<proteinExistence type="predicted"/>
<keyword evidence="3" id="KW-1185">Reference proteome</keyword>
<feature type="compositionally biased region" description="Low complexity" evidence="1">
    <location>
        <begin position="157"/>
        <end position="175"/>
    </location>
</feature>
<name>A0ABU2FRJ6_9EURY</name>
<sequence>MPIDRRTYLKTAALTGGALVGVRGVGAANDHGNSGRSGQSPECPPGTTEVARYTVEDGSLALDSGDDVVSFDHLPEQGPVRSFSWKAETGIAVLHVQFGPDGRWVEGGFSGTVDVEDETQPISRVVFCEPRGGRAVLCELDMFDDRPSTYDTEFRLGGDPAAPDGDATDNGAGDASGDDKDRENVVHVVSERQTRDYAHGMASILPRVDDRITLDSLETLTYDYYEGPHNTGSIPDEVFVSFLTADDQLKLAVESLNRQDATEEWATLDVKDAIDTVAWDVESVEFMDIVTSMGAINTARALRDDPDETVVLADAYPDATLAGVGFGAGNTQSKTRLDRSFDHLVVGWSDDDESYERTYDFPALLALSVDEVTRRGQGQLRVSLSFQQEETGIGLSDVVEDTVKLNNYGRFAPPTERGVPAQKVAVNDGSLEASFRPSAVDDVVDDDRFIVSGDFAVPTGSSFFATGELE</sequence>
<dbReference type="Proteomes" id="UP001268864">
    <property type="component" value="Unassembled WGS sequence"/>
</dbReference>
<evidence type="ECO:0000313" key="3">
    <source>
        <dbReference type="Proteomes" id="UP001268864"/>
    </source>
</evidence>
<evidence type="ECO:0008006" key="4">
    <source>
        <dbReference type="Google" id="ProtNLM"/>
    </source>
</evidence>
<accession>A0ABU2FRJ6</accession>
<evidence type="ECO:0000313" key="2">
    <source>
        <dbReference type="EMBL" id="MDS0283388.1"/>
    </source>
</evidence>
<evidence type="ECO:0000256" key="1">
    <source>
        <dbReference type="SAM" id="MobiDB-lite"/>
    </source>
</evidence>
<comment type="caution">
    <text evidence="2">The sequence shown here is derived from an EMBL/GenBank/DDBJ whole genome shotgun (WGS) entry which is preliminary data.</text>
</comment>
<feature type="region of interest" description="Disordered" evidence="1">
    <location>
        <begin position="149"/>
        <end position="183"/>
    </location>
</feature>
<protein>
    <recommendedName>
        <fullName evidence="4">Tat pathway signal protein</fullName>
    </recommendedName>
</protein>